<dbReference type="Gene3D" id="2.180.10.10">
    <property type="entry name" value="RHS repeat-associated core"/>
    <property type="match status" value="1"/>
</dbReference>
<dbReference type="NCBIfam" id="TIGR03696">
    <property type="entry name" value="Rhs_assc_core"/>
    <property type="match status" value="1"/>
</dbReference>
<gene>
    <name evidence="1" type="ORF">T190115A13A_230001</name>
</gene>
<evidence type="ECO:0000313" key="2">
    <source>
        <dbReference type="Proteomes" id="UP001497602"/>
    </source>
</evidence>
<reference evidence="1 2" key="1">
    <citation type="submission" date="2024-05" db="EMBL/GenBank/DDBJ databases">
        <authorList>
            <person name="Duchaud E."/>
        </authorList>
    </citation>
    <scope>NUCLEOTIDE SEQUENCE [LARGE SCALE GENOMIC DNA]</scope>
    <source>
        <strain evidence="1">Ena-SAMPLE-TAB-13-05-2024-13:56:06:370-140305</strain>
    </source>
</reference>
<protein>
    <recommendedName>
        <fullName evidence="3">RHS repeat-associated core domain-containing protein</fullName>
    </recommendedName>
</protein>
<dbReference type="InterPro" id="IPR022385">
    <property type="entry name" value="Rhs_assc_core"/>
</dbReference>
<organism evidence="1 2">
    <name type="scientific">Tenacibaculum vairaonense</name>
    <dbReference type="NCBI Taxonomy" id="3137860"/>
    <lineage>
        <taxon>Bacteria</taxon>
        <taxon>Pseudomonadati</taxon>
        <taxon>Bacteroidota</taxon>
        <taxon>Flavobacteriia</taxon>
        <taxon>Flavobacteriales</taxon>
        <taxon>Flavobacteriaceae</taxon>
        <taxon>Tenacibaculum</taxon>
    </lineage>
</organism>
<keyword evidence="2" id="KW-1185">Reference proteome</keyword>
<evidence type="ECO:0008006" key="3">
    <source>
        <dbReference type="Google" id="ProtNLM"/>
    </source>
</evidence>
<accession>A0ABP1FBA4</accession>
<name>A0ABP1FBA4_9FLAO</name>
<dbReference type="Proteomes" id="UP001497602">
    <property type="component" value="Unassembled WGS sequence"/>
</dbReference>
<sequence>MYNFKARLYHPVKKIFLTPDPKHINYSPYTYTSNNPINLVDPTGMAPIFPNKGFIVDGTEAANLSSKSATTIEGSKVFSRGTRVSTEVTSHITGANNIKLIPNTMGNDYYFPFQSGGIGYMEVPKDVPAGTCVFTGPMNGCAIEVRPVGDNDVFYHDLNSKTLKNYGASSGLPGATAQPKARVAWEDYGDNLEEQRMMESASANGRANPSFHYDNVFVKNREKGWDVYSTEVNTNQDSSIPAFKKVNGKLTAQNRTRAFSVKPGPRAIQSGQEAHLLERFPE</sequence>
<proteinExistence type="predicted"/>
<comment type="caution">
    <text evidence="1">The sequence shown here is derived from an EMBL/GenBank/DDBJ whole genome shotgun (WGS) entry which is preliminary data.</text>
</comment>
<evidence type="ECO:0000313" key="1">
    <source>
        <dbReference type="EMBL" id="CAL2106472.1"/>
    </source>
</evidence>
<dbReference type="EMBL" id="CAXJRC010000015">
    <property type="protein sequence ID" value="CAL2106472.1"/>
    <property type="molecule type" value="Genomic_DNA"/>
</dbReference>